<name>A0AB33U794_STRSU</name>
<protein>
    <submittedName>
        <fullName evidence="2">Membrane protein</fullName>
    </submittedName>
</protein>
<organism evidence="2 3">
    <name type="scientific">Streptococcus suis</name>
    <dbReference type="NCBI Taxonomy" id="1307"/>
    <lineage>
        <taxon>Bacteria</taxon>
        <taxon>Bacillati</taxon>
        <taxon>Bacillota</taxon>
        <taxon>Bacilli</taxon>
        <taxon>Lactobacillales</taxon>
        <taxon>Streptococcaceae</taxon>
        <taxon>Streptococcus</taxon>
    </lineage>
</organism>
<accession>A0AB33U794</accession>
<reference evidence="2 3" key="1">
    <citation type="submission" date="2016-02" db="EMBL/GenBank/DDBJ databases">
        <authorList>
            <consortium name="Pathogen Informatics"/>
        </authorList>
    </citation>
    <scope>NUCLEOTIDE SEQUENCE [LARGE SCALE GENOMIC DNA]</scope>
    <source>
        <strain evidence="2 3">SS985</strain>
    </source>
</reference>
<keyword evidence="1" id="KW-0472">Membrane</keyword>
<evidence type="ECO:0000313" key="3">
    <source>
        <dbReference type="Proteomes" id="UP000071601"/>
    </source>
</evidence>
<feature type="transmembrane region" description="Helical" evidence="1">
    <location>
        <begin position="100"/>
        <end position="122"/>
    </location>
</feature>
<comment type="caution">
    <text evidence="2">The sequence shown here is derived from an EMBL/GenBank/DDBJ whole genome shotgun (WGS) entry which is preliminary data.</text>
</comment>
<dbReference type="Proteomes" id="UP000071601">
    <property type="component" value="Unassembled WGS sequence"/>
</dbReference>
<dbReference type="RefSeq" id="WP_029751827.1">
    <property type="nucleotide sequence ID" value="NZ_CEGZ01000031.1"/>
</dbReference>
<feature type="transmembrane region" description="Helical" evidence="1">
    <location>
        <begin position="129"/>
        <end position="152"/>
    </location>
</feature>
<keyword evidence="1" id="KW-0812">Transmembrane</keyword>
<dbReference type="EMBL" id="FILR01000003">
    <property type="protein sequence ID" value="CYX34661.1"/>
    <property type="molecule type" value="Genomic_DNA"/>
</dbReference>
<keyword evidence="1" id="KW-1133">Transmembrane helix</keyword>
<dbReference type="Pfam" id="PF22564">
    <property type="entry name" value="HAAS"/>
    <property type="match status" value="1"/>
</dbReference>
<gene>
    <name evidence="2" type="ORF">ERS132525_00511</name>
</gene>
<sequence length="192" mass="22103">MNRKEYLQNLEKYLKNLSKEDFQDTLDYFNEYFDEKENDEQAIQELGSPKEAAHEILANLYDKEKTEDKPNTRNMVWLTILAILAAPIGVPLAITLVALFITLLLIIFSLFLLLISLWIVLFSLTIAQLLLAFDLFTLSWSTSLLFTGLALFCLPLTLLGSKFTLDLGSKTFLLVLHWIQRKIRKGGYYETT</sequence>
<evidence type="ECO:0000313" key="2">
    <source>
        <dbReference type="EMBL" id="CYX34661.1"/>
    </source>
</evidence>
<feature type="transmembrane region" description="Helical" evidence="1">
    <location>
        <begin position="75"/>
        <end position="94"/>
    </location>
</feature>
<evidence type="ECO:0000256" key="1">
    <source>
        <dbReference type="SAM" id="Phobius"/>
    </source>
</evidence>
<proteinExistence type="predicted"/>
<dbReference type="AlphaFoldDB" id="A0AB33U794"/>